<gene>
    <name evidence="4" type="ORF">TrCOL_g13603</name>
</gene>
<dbReference type="EMBL" id="BRYA01000277">
    <property type="protein sequence ID" value="GMI46060.1"/>
    <property type="molecule type" value="Genomic_DNA"/>
</dbReference>
<dbReference type="SUPFAM" id="SSF51735">
    <property type="entry name" value="NAD(P)-binding Rossmann-fold domains"/>
    <property type="match status" value="1"/>
</dbReference>
<evidence type="ECO:0000256" key="3">
    <source>
        <dbReference type="SAM" id="SignalP"/>
    </source>
</evidence>
<dbReference type="Gene3D" id="3.40.50.720">
    <property type="entry name" value="NAD(P)-binding Rossmann-like Domain"/>
    <property type="match status" value="1"/>
</dbReference>
<evidence type="ECO:0000256" key="2">
    <source>
        <dbReference type="ARBA" id="ARBA00023002"/>
    </source>
</evidence>
<comment type="similarity">
    <text evidence="1">Belongs to the short-chain dehydrogenases/reductases (SDR) family.</text>
</comment>
<keyword evidence="3" id="KW-0732">Signal</keyword>
<reference evidence="5" key="1">
    <citation type="journal article" date="2023" name="Commun. Biol.">
        <title>Genome analysis of Parmales, the sister group of diatoms, reveals the evolutionary specialization of diatoms from phago-mixotrophs to photoautotrophs.</title>
        <authorList>
            <person name="Ban H."/>
            <person name="Sato S."/>
            <person name="Yoshikawa S."/>
            <person name="Yamada K."/>
            <person name="Nakamura Y."/>
            <person name="Ichinomiya M."/>
            <person name="Sato N."/>
            <person name="Blanc-Mathieu R."/>
            <person name="Endo H."/>
            <person name="Kuwata A."/>
            <person name="Ogata H."/>
        </authorList>
    </citation>
    <scope>NUCLEOTIDE SEQUENCE [LARGE SCALE GENOMIC DNA]</scope>
</reference>
<dbReference type="GO" id="GO:0016491">
    <property type="term" value="F:oxidoreductase activity"/>
    <property type="evidence" value="ECO:0007669"/>
    <property type="project" value="UniProtKB-KW"/>
</dbReference>
<name>A0A9W7LCG1_9STRA</name>
<evidence type="ECO:0008006" key="6">
    <source>
        <dbReference type="Google" id="ProtNLM"/>
    </source>
</evidence>
<evidence type="ECO:0000256" key="1">
    <source>
        <dbReference type="ARBA" id="ARBA00006484"/>
    </source>
</evidence>
<dbReference type="InterPro" id="IPR036291">
    <property type="entry name" value="NAD(P)-bd_dom_sf"/>
</dbReference>
<dbReference type="Pfam" id="PF00106">
    <property type="entry name" value="adh_short"/>
    <property type="match status" value="1"/>
</dbReference>
<dbReference type="PANTHER" id="PTHR24320:SF148">
    <property type="entry name" value="NAD(P)-BINDING ROSSMANN-FOLD SUPERFAMILY PROTEIN"/>
    <property type="match status" value="1"/>
</dbReference>
<evidence type="ECO:0000313" key="5">
    <source>
        <dbReference type="Proteomes" id="UP001165065"/>
    </source>
</evidence>
<dbReference type="Proteomes" id="UP001165065">
    <property type="component" value="Unassembled WGS sequence"/>
</dbReference>
<dbReference type="OrthoDB" id="191139at2759"/>
<keyword evidence="2" id="KW-0560">Oxidoreductase</keyword>
<dbReference type="PRINTS" id="PR00081">
    <property type="entry name" value="GDHRDH"/>
</dbReference>
<dbReference type="AlphaFoldDB" id="A0A9W7LCG1"/>
<comment type="caution">
    <text evidence="4">The sequence shown here is derived from an EMBL/GenBank/DDBJ whole genome shotgun (WGS) entry which is preliminary data.</text>
</comment>
<proteinExistence type="inferred from homology"/>
<organism evidence="4 5">
    <name type="scientific">Triparma columacea</name>
    <dbReference type="NCBI Taxonomy" id="722753"/>
    <lineage>
        <taxon>Eukaryota</taxon>
        <taxon>Sar</taxon>
        <taxon>Stramenopiles</taxon>
        <taxon>Ochrophyta</taxon>
        <taxon>Bolidophyceae</taxon>
        <taxon>Parmales</taxon>
        <taxon>Triparmaceae</taxon>
        <taxon>Triparma</taxon>
    </lineage>
</organism>
<feature type="chain" id="PRO_5040866919" description="NAD(P)-binding protein" evidence="3">
    <location>
        <begin position="20"/>
        <end position="287"/>
    </location>
</feature>
<protein>
    <recommendedName>
        <fullName evidence="6">NAD(P)-binding protein</fullName>
    </recommendedName>
</protein>
<sequence>MPSITISFVIFLMITNVNALTYMITGSTSGIGLHTVRRIASTMPSPNLIIHGRKDEPAGLIDELTDLGANSVKYFKADLSDIKSVEALGEKVVEFITSSDSHLDVLVNNAGEFDPTVKTTPQGYETTWAVNVLAPYILTSKVKTLLLESARRGRKPRLITTSSISQSYTMPPLEELGSLKDAHTAYEESKLGDRMLTVKFAELLPTVKCLCMDPGTVNTKMLLSGWGACGIPVDKADNTFKLAATEEGDKAPTGSYLYGGRGSADADDPDKVNAMWNLVETQASLPF</sequence>
<feature type="signal peptide" evidence="3">
    <location>
        <begin position="1"/>
        <end position="19"/>
    </location>
</feature>
<accession>A0A9W7LCG1</accession>
<evidence type="ECO:0000313" key="4">
    <source>
        <dbReference type="EMBL" id="GMI46060.1"/>
    </source>
</evidence>
<dbReference type="InterPro" id="IPR002347">
    <property type="entry name" value="SDR_fam"/>
</dbReference>
<dbReference type="PANTHER" id="PTHR24320">
    <property type="entry name" value="RETINOL DEHYDROGENASE"/>
    <property type="match status" value="1"/>
</dbReference>
<keyword evidence="5" id="KW-1185">Reference proteome</keyword>